<proteinExistence type="predicted"/>
<evidence type="ECO:0000313" key="2">
    <source>
        <dbReference type="EMBL" id="UUS30294.1"/>
    </source>
</evidence>
<feature type="transmembrane region" description="Helical" evidence="1">
    <location>
        <begin position="17"/>
        <end position="35"/>
    </location>
</feature>
<keyword evidence="1" id="KW-0812">Transmembrane</keyword>
<organism evidence="2 3">
    <name type="scientific">Streptomyces changanensis</name>
    <dbReference type="NCBI Taxonomy" id="2964669"/>
    <lineage>
        <taxon>Bacteria</taxon>
        <taxon>Bacillati</taxon>
        <taxon>Actinomycetota</taxon>
        <taxon>Actinomycetes</taxon>
        <taxon>Kitasatosporales</taxon>
        <taxon>Streptomycetaceae</taxon>
        <taxon>Streptomyces</taxon>
    </lineage>
</organism>
<evidence type="ECO:0008006" key="4">
    <source>
        <dbReference type="Google" id="ProtNLM"/>
    </source>
</evidence>
<evidence type="ECO:0000313" key="3">
    <source>
        <dbReference type="Proteomes" id="UP001060150"/>
    </source>
</evidence>
<dbReference type="RefSeq" id="WP_157901814.1">
    <property type="nucleotide sequence ID" value="NZ_CP102332.1"/>
</dbReference>
<dbReference type="EMBL" id="CP102332">
    <property type="protein sequence ID" value="UUS30294.1"/>
    <property type="molecule type" value="Genomic_DNA"/>
</dbReference>
<keyword evidence="3" id="KW-1185">Reference proteome</keyword>
<feature type="transmembrane region" description="Helical" evidence="1">
    <location>
        <begin position="124"/>
        <end position="148"/>
    </location>
</feature>
<keyword evidence="1" id="KW-1133">Transmembrane helix</keyword>
<dbReference type="Proteomes" id="UP001060150">
    <property type="component" value="Chromosome"/>
</dbReference>
<accession>A0ABY5N4D4</accession>
<reference evidence="2" key="1">
    <citation type="submission" date="2022-08" db="EMBL/GenBank/DDBJ databases">
        <title>Streptomyces changanensis sp. nov., an actinomycete isolated from soil.</title>
        <authorList>
            <person name="Wu H."/>
            <person name="Han L."/>
        </authorList>
    </citation>
    <scope>NUCLEOTIDE SEQUENCE</scope>
    <source>
        <strain evidence="2">HL-66</strain>
    </source>
</reference>
<gene>
    <name evidence="2" type="ORF">NRO40_05235</name>
</gene>
<sequence length="209" mass="21167">MTAAGAVLGPYCRSRNVPRAALVSLGVAVVAAVYAGSQVSLPDLRHLVDYSVPLAAVVPVVHAVVLATTLYSPMADLEETAAQPMRLLRTAHMAATLLYAALLAALPLVAGASAGMTGAAVRNVVGYLGLAMVSARFFGSGLAWLLPLGMFGPTLLLGVGWDNTPETWAWSIHGPASGSAAVIAAVLGAAGLVAASTGSPRRGERAERA</sequence>
<protein>
    <recommendedName>
        <fullName evidence="4">Integral membrane protein</fullName>
    </recommendedName>
</protein>
<name>A0ABY5N4D4_9ACTN</name>
<evidence type="ECO:0000256" key="1">
    <source>
        <dbReference type="SAM" id="Phobius"/>
    </source>
</evidence>
<keyword evidence="1" id="KW-0472">Membrane</keyword>
<feature type="transmembrane region" description="Helical" evidence="1">
    <location>
        <begin position="168"/>
        <end position="195"/>
    </location>
</feature>
<feature type="transmembrane region" description="Helical" evidence="1">
    <location>
        <begin position="47"/>
        <end position="71"/>
    </location>
</feature>
<feature type="transmembrane region" description="Helical" evidence="1">
    <location>
        <begin position="91"/>
        <end position="112"/>
    </location>
</feature>